<sequence length="86" mass="8437">GGRGGQGSQRQASGAVVELLPPDAAELLSSTWGLTGARWLAVSSLQAMGAALDTAEQAVEVVSHACSGLTSLLAASPPPVLAAVQA</sequence>
<dbReference type="EMBL" id="BLLF01000512">
    <property type="protein sequence ID" value="GFH12523.1"/>
    <property type="molecule type" value="Genomic_DNA"/>
</dbReference>
<dbReference type="AlphaFoldDB" id="A0A699YQT0"/>
<comment type="caution">
    <text evidence="1">The sequence shown here is derived from an EMBL/GenBank/DDBJ whole genome shotgun (WGS) entry which is preliminary data.</text>
</comment>
<proteinExistence type="predicted"/>
<gene>
    <name evidence="1" type="ORF">HaLaN_08229</name>
</gene>
<dbReference type="Proteomes" id="UP000485058">
    <property type="component" value="Unassembled WGS sequence"/>
</dbReference>
<organism evidence="1 2">
    <name type="scientific">Haematococcus lacustris</name>
    <name type="common">Green alga</name>
    <name type="synonym">Haematococcus pluvialis</name>
    <dbReference type="NCBI Taxonomy" id="44745"/>
    <lineage>
        <taxon>Eukaryota</taxon>
        <taxon>Viridiplantae</taxon>
        <taxon>Chlorophyta</taxon>
        <taxon>core chlorophytes</taxon>
        <taxon>Chlorophyceae</taxon>
        <taxon>CS clade</taxon>
        <taxon>Chlamydomonadales</taxon>
        <taxon>Haematococcaceae</taxon>
        <taxon>Haematococcus</taxon>
    </lineage>
</organism>
<evidence type="ECO:0000313" key="1">
    <source>
        <dbReference type="EMBL" id="GFH12523.1"/>
    </source>
</evidence>
<accession>A0A699YQT0</accession>
<feature type="non-terminal residue" evidence="1">
    <location>
        <position position="86"/>
    </location>
</feature>
<reference evidence="1 2" key="1">
    <citation type="submission" date="2020-02" db="EMBL/GenBank/DDBJ databases">
        <title>Draft genome sequence of Haematococcus lacustris strain NIES-144.</title>
        <authorList>
            <person name="Morimoto D."/>
            <person name="Nakagawa S."/>
            <person name="Yoshida T."/>
            <person name="Sawayama S."/>
        </authorList>
    </citation>
    <scope>NUCLEOTIDE SEQUENCE [LARGE SCALE GENOMIC DNA]</scope>
    <source>
        <strain evidence="1 2">NIES-144</strain>
    </source>
</reference>
<name>A0A699YQT0_HAELA</name>
<keyword evidence="2" id="KW-1185">Reference proteome</keyword>
<evidence type="ECO:0000313" key="2">
    <source>
        <dbReference type="Proteomes" id="UP000485058"/>
    </source>
</evidence>
<feature type="non-terminal residue" evidence="1">
    <location>
        <position position="1"/>
    </location>
</feature>
<protein>
    <submittedName>
        <fullName evidence="1">Uncharacterized protein</fullName>
    </submittedName>
</protein>